<protein>
    <submittedName>
        <fullName evidence="1">Uncharacterized protein</fullName>
    </submittedName>
</protein>
<comment type="caution">
    <text evidence="1">The sequence shown here is derived from an EMBL/GenBank/DDBJ whole genome shotgun (WGS) entry which is preliminary data.</text>
</comment>
<name>A0AAU9JJK5_9CILI</name>
<accession>A0AAU9JJK5</accession>
<dbReference type="Proteomes" id="UP001162131">
    <property type="component" value="Unassembled WGS sequence"/>
</dbReference>
<proteinExistence type="predicted"/>
<dbReference type="AlphaFoldDB" id="A0AAU9JJK5"/>
<keyword evidence="2" id="KW-1185">Reference proteome</keyword>
<gene>
    <name evidence="1" type="ORF">BSTOLATCC_MIC43546</name>
</gene>
<dbReference type="EMBL" id="CAJZBQ010000043">
    <property type="protein sequence ID" value="CAG9327433.1"/>
    <property type="molecule type" value="Genomic_DNA"/>
</dbReference>
<evidence type="ECO:0000313" key="2">
    <source>
        <dbReference type="Proteomes" id="UP001162131"/>
    </source>
</evidence>
<reference evidence="1" key="1">
    <citation type="submission" date="2021-09" db="EMBL/GenBank/DDBJ databases">
        <authorList>
            <consortium name="AG Swart"/>
            <person name="Singh M."/>
            <person name="Singh A."/>
            <person name="Seah K."/>
            <person name="Emmerich C."/>
        </authorList>
    </citation>
    <scope>NUCLEOTIDE SEQUENCE</scope>
    <source>
        <strain evidence="1">ATCC30299</strain>
    </source>
</reference>
<evidence type="ECO:0000313" key="1">
    <source>
        <dbReference type="EMBL" id="CAG9327433.1"/>
    </source>
</evidence>
<organism evidence="1 2">
    <name type="scientific">Blepharisma stoltei</name>
    <dbReference type="NCBI Taxonomy" id="1481888"/>
    <lineage>
        <taxon>Eukaryota</taxon>
        <taxon>Sar</taxon>
        <taxon>Alveolata</taxon>
        <taxon>Ciliophora</taxon>
        <taxon>Postciliodesmatophora</taxon>
        <taxon>Heterotrichea</taxon>
        <taxon>Heterotrichida</taxon>
        <taxon>Blepharismidae</taxon>
        <taxon>Blepharisma</taxon>
    </lineage>
</organism>
<sequence>MQTLNSFLWRFLNKPAFLFFANMSYRKDFSAFINWVSCSKTKAEDRSEEFNAWIPASKNNNISVDFLGDF</sequence>